<organism evidence="2">
    <name type="scientific">mine drainage metagenome</name>
    <dbReference type="NCBI Taxonomy" id="410659"/>
    <lineage>
        <taxon>unclassified sequences</taxon>
        <taxon>metagenomes</taxon>
        <taxon>ecological metagenomes</taxon>
    </lineage>
</organism>
<reference evidence="2" key="1">
    <citation type="submission" date="2016-10" db="EMBL/GenBank/DDBJ databases">
        <title>Sequence of Gallionella enrichment culture.</title>
        <authorList>
            <person name="Poehlein A."/>
            <person name="Muehling M."/>
            <person name="Daniel R."/>
        </authorList>
    </citation>
    <scope>NUCLEOTIDE SEQUENCE</scope>
</reference>
<dbReference type="SUPFAM" id="SSF159127">
    <property type="entry name" value="HupF/HypC-like"/>
    <property type="match status" value="1"/>
</dbReference>
<dbReference type="EMBL" id="MLJW01000403">
    <property type="protein sequence ID" value="OIQ87802.1"/>
    <property type="molecule type" value="Genomic_DNA"/>
</dbReference>
<evidence type="ECO:0000256" key="1">
    <source>
        <dbReference type="ARBA" id="ARBA00006018"/>
    </source>
</evidence>
<comment type="caution">
    <text evidence="2">The sequence shown here is derived from an EMBL/GenBank/DDBJ whole genome shotgun (WGS) entry which is preliminary data.</text>
</comment>
<dbReference type="PRINTS" id="PR00445">
    <property type="entry name" value="HUPFHYPC"/>
</dbReference>
<accession>A0A1J5QWZ8</accession>
<name>A0A1J5QWZ8_9ZZZZ</name>
<proteinExistence type="inferred from homology"/>
<dbReference type="Pfam" id="PF01455">
    <property type="entry name" value="HupF_HypC"/>
    <property type="match status" value="1"/>
</dbReference>
<comment type="similarity">
    <text evidence="1">Belongs to the HupF/HypC family.</text>
</comment>
<protein>
    <submittedName>
        <fullName evidence="2">Hydrogenase 2 accessory protein HypG</fullName>
    </submittedName>
</protein>
<evidence type="ECO:0000313" key="2">
    <source>
        <dbReference type="EMBL" id="OIQ87802.1"/>
    </source>
</evidence>
<dbReference type="Gene3D" id="2.30.30.140">
    <property type="match status" value="1"/>
</dbReference>
<sequence length="48" mass="5318">MKTISTALLDDVAVDDYVILHVGYALAKVDEDEARRTLEMLRDAGVQP</sequence>
<dbReference type="InterPro" id="IPR001109">
    <property type="entry name" value="Hydrogenase_HupF/HypC"/>
</dbReference>
<dbReference type="AlphaFoldDB" id="A0A1J5QWZ8"/>
<gene>
    <name evidence="2" type="ORF">GALL_303340</name>
</gene>